<proteinExistence type="predicted"/>
<dbReference type="Proteomes" id="UP000003789">
    <property type="component" value="Unassembled WGS sequence"/>
</dbReference>
<name>Q1Z8V2_9GAMM</name>
<protein>
    <submittedName>
        <fullName evidence="1">Uncharacterized protein</fullName>
    </submittedName>
</protein>
<gene>
    <name evidence="1" type="ORF">P3TCK_21020</name>
</gene>
<sequence length="238" mass="27483">MPLTASEFIQRIESHLCEFGIDTDSNKESIDFSESFYIKAFDIGGMSGGQVSISWWRAEGMPLIKERLSGIEFEGTSFDGRPETVASSHPTNIGVKSKAIFNDFTNKPKTKDWFSVRPHMVYLFEHVFNQLCAIYNPDKLSTQFIRSQNKHLPHLLFNLNAKTQEIADNPDSEFGNAIWIKPRYNSRKPTDQYIIHVEIAITFKEHQHHFISFHKGIKGLIEAIQRHKFKNFVFTDKV</sequence>
<dbReference type="RefSeq" id="WP_006232125.1">
    <property type="nucleotide sequence ID" value="NZ_CH724135.1"/>
</dbReference>
<organism evidence="1 2">
    <name type="scientific">Photobacterium profundum 3TCK</name>
    <dbReference type="NCBI Taxonomy" id="314280"/>
    <lineage>
        <taxon>Bacteria</taxon>
        <taxon>Pseudomonadati</taxon>
        <taxon>Pseudomonadota</taxon>
        <taxon>Gammaproteobacteria</taxon>
        <taxon>Vibrionales</taxon>
        <taxon>Vibrionaceae</taxon>
        <taxon>Photobacterium</taxon>
    </lineage>
</organism>
<dbReference type="EMBL" id="AAPH01000002">
    <property type="protein sequence ID" value="EAS45006.1"/>
    <property type="molecule type" value="Genomic_DNA"/>
</dbReference>
<dbReference type="OrthoDB" id="9807890at2"/>
<dbReference type="HOGENOM" id="CLU_1165007_0_0_6"/>
<reference evidence="1 2" key="1">
    <citation type="submission" date="2006-03" db="EMBL/GenBank/DDBJ databases">
        <authorList>
            <person name="Bartlett D.H."/>
            <person name="Valle G."/>
            <person name="Lauro F.M."/>
            <person name="Vezzi A."/>
            <person name="Simonato F."/>
            <person name="Eloe E."/>
            <person name="Vitulo N."/>
            <person name="Stratton T.K."/>
            <person name="D'angelo M."/>
            <person name="Ferriera S."/>
            <person name="Johnson J."/>
            <person name="Kravitz S."/>
            <person name="Beeson K."/>
            <person name="Sutton G."/>
            <person name="Rogers Y."/>
            <person name="Friedman R."/>
            <person name="Frazier M."/>
            <person name="Venter J.C."/>
        </authorList>
    </citation>
    <scope>NUCLEOTIDE SEQUENCE [LARGE SCALE GENOMIC DNA]</scope>
    <source>
        <strain evidence="1 2">3TCK</strain>
    </source>
</reference>
<accession>Q1Z8V2</accession>
<evidence type="ECO:0000313" key="1">
    <source>
        <dbReference type="EMBL" id="EAS45006.1"/>
    </source>
</evidence>
<comment type="caution">
    <text evidence="1">The sequence shown here is derived from an EMBL/GenBank/DDBJ whole genome shotgun (WGS) entry which is preliminary data.</text>
</comment>
<dbReference type="AlphaFoldDB" id="Q1Z8V2"/>
<evidence type="ECO:0000313" key="2">
    <source>
        <dbReference type="Proteomes" id="UP000003789"/>
    </source>
</evidence>